<proteinExistence type="predicted"/>
<dbReference type="RefSeq" id="WP_232570891.1">
    <property type="nucleotide sequence ID" value="NZ_CP089466.1"/>
</dbReference>
<keyword evidence="1" id="KW-0472">Membrane</keyword>
<keyword evidence="3" id="KW-1185">Reference proteome</keyword>
<keyword evidence="1" id="KW-1133">Transmembrane helix</keyword>
<comment type="caution">
    <text evidence="2">The sequence shown here is derived from an EMBL/GenBank/DDBJ whole genome shotgun (WGS) entry which is preliminary data.</text>
</comment>
<evidence type="ECO:0000256" key="1">
    <source>
        <dbReference type="SAM" id="Phobius"/>
    </source>
</evidence>
<reference evidence="2 3" key="1">
    <citation type="journal article" date="2019" name="Int. J. Syst. Evol. Microbiol.">
        <title>The Global Catalogue of Microorganisms (GCM) 10K type strain sequencing project: providing services to taxonomists for standard genome sequencing and annotation.</title>
        <authorList>
            <consortium name="The Broad Institute Genomics Platform"/>
            <consortium name="The Broad Institute Genome Sequencing Center for Infectious Disease"/>
            <person name="Wu L."/>
            <person name="Ma J."/>
        </authorList>
    </citation>
    <scope>NUCLEOTIDE SEQUENCE [LARGE SCALE GENOMIC DNA]</scope>
    <source>
        <strain evidence="2 3">CGMCC 1.12562</strain>
    </source>
</reference>
<keyword evidence="1" id="KW-0812">Transmembrane</keyword>
<name>A0ABD5NFS8_9EURY</name>
<dbReference type="AlphaFoldDB" id="A0ABD5NFS8"/>
<dbReference type="GeneID" id="69119016"/>
<dbReference type="EMBL" id="JBHRWN010000002">
    <property type="protein sequence ID" value="MFC3477991.1"/>
    <property type="molecule type" value="Genomic_DNA"/>
</dbReference>
<feature type="transmembrane region" description="Helical" evidence="1">
    <location>
        <begin position="30"/>
        <end position="49"/>
    </location>
</feature>
<organism evidence="2 3">
    <name type="scientific">Halobacterium litoreum</name>
    <dbReference type="NCBI Taxonomy" id="2039234"/>
    <lineage>
        <taxon>Archaea</taxon>
        <taxon>Methanobacteriati</taxon>
        <taxon>Methanobacteriota</taxon>
        <taxon>Stenosarchaea group</taxon>
        <taxon>Halobacteria</taxon>
        <taxon>Halobacteriales</taxon>
        <taxon>Halobacteriaceae</taxon>
        <taxon>Halobacterium</taxon>
    </lineage>
</organism>
<dbReference type="Proteomes" id="UP001595660">
    <property type="component" value="Unassembled WGS sequence"/>
</dbReference>
<gene>
    <name evidence="2" type="ORF">ACFOKC_09645</name>
</gene>
<evidence type="ECO:0000313" key="3">
    <source>
        <dbReference type="Proteomes" id="UP001595660"/>
    </source>
</evidence>
<protein>
    <submittedName>
        <fullName evidence="2">Uncharacterized protein</fullName>
    </submittedName>
</protein>
<accession>A0ABD5NFS8</accession>
<evidence type="ECO:0000313" key="2">
    <source>
        <dbReference type="EMBL" id="MFC3477991.1"/>
    </source>
</evidence>
<sequence>MTDSEGAKTMLIGVQCTLLALFVPGWLPDAFPVVVAAFGTALVAGGYGLP</sequence>